<dbReference type="Gene3D" id="3.40.190.10">
    <property type="entry name" value="Periplasmic binding protein-like II"/>
    <property type="match status" value="2"/>
</dbReference>
<dbReference type="GO" id="GO:0032993">
    <property type="term" value="C:protein-DNA complex"/>
    <property type="evidence" value="ECO:0007669"/>
    <property type="project" value="TreeGrafter"/>
</dbReference>
<comment type="caution">
    <text evidence="6">The sequence shown here is derived from an EMBL/GenBank/DDBJ whole genome shotgun (WGS) entry which is preliminary data.</text>
</comment>
<dbReference type="PANTHER" id="PTHR30346">
    <property type="entry name" value="TRANSCRIPTIONAL DUAL REGULATOR HCAR-RELATED"/>
    <property type="match status" value="1"/>
</dbReference>
<keyword evidence="2" id="KW-0805">Transcription regulation</keyword>
<feature type="domain" description="HTH lysR-type" evidence="5">
    <location>
        <begin position="18"/>
        <end position="75"/>
    </location>
</feature>
<dbReference type="Pfam" id="PF03466">
    <property type="entry name" value="LysR_substrate"/>
    <property type="match status" value="1"/>
</dbReference>
<keyword evidence="3" id="KW-0238">DNA-binding</keyword>
<dbReference type="GO" id="GO:0003677">
    <property type="term" value="F:DNA binding"/>
    <property type="evidence" value="ECO:0007669"/>
    <property type="project" value="UniProtKB-KW"/>
</dbReference>
<dbReference type="EMBL" id="ANMG01000004">
    <property type="protein sequence ID" value="EMD29376.1"/>
    <property type="molecule type" value="Genomic_DNA"/>
</dbReference>
<dbReference type="GO" id="GO:0003700">
    <property type="term" value="F:DNA-binding transcription factor activity"/>
    <property type="evidence" value="ECO:0007669"/>
    <property type="project" value="InterPro"/>
</dbReference>
<dbReference type="PANTHER" id="PTHR30346:SF28">
    <property type="entry name" value="HTH-TYPE TRANSCRIPTIONAL REGULATOR CYNR"/>
    <property type="match status" value="1"/>
</dbReference>
<dbReference type="InterPro" id="IPR000847">
    <property type="entry name" value="LysR_HTH_N"/>
</dbReference>
<keyword evidence="4" id="KW-0804">Transcription</keyword>
<dbReference type="Proteomes" id="UP000014137">
    <property type="component" value="Unassembled WGS sequence"/>
</dbReference>
<dbReference type="Pfam" id="PF00126">
    <property type="entry name" value="HTH_1"/>
    <property type="match status" value="1"/>
</dbReference>
<name>M2QRX8_9PSEU</name>
<protein>
    <recommendedName>
        <fullName evidence="5">HTH lysR-type domain-containing protein</fullName>
    </recommendedName>
</protein>
<reference evidence="6 7" key="1">
    <citation type="submission" date="2012-10" db="EMBL/GenBank/DDBJ databases">
        <title>Genome assembly of Amycolatopsis azurea DSM 43854.</title>
        <authorList>
            <person name="Khatri I."/>
            <person name="Kaur I."/>
            <person name="Subramanian S."/>
            <person name="Mayilraj S."/>
        </authorList>
    </citation>
    <scope>NUCLEOTIDE SEQUENCE [LARGE SCALE GENOMIC DNA]</scope>
    <source>
        <strain evidence="6 7">DSM 43854</strain>
    </source>
</reference>
<evidence type="ECO:0000256" key="2">
    <source>
        <dbReference type="ARBA" id="ARBA00023015"/>
    </source>
</evidence>
<proteinExistence type="inferred from homology"/>
<dbReference type="CDD" id="cd08414">
    <property type="entry name" value="PBP2_LTTR_aromatics_like"/>
    <property type="match status" value="1"/>
</dbReference>
<evidence type="ECO:0000256" key="1">
    <source>
        <dbReference type="ARBA" id="ARBA00009437"/>
    </source>
</evidence>
<dbReference type="FunFam" id="1.10.10.10:FF:000001">
    <property type="entry name" value="LysR family transcriptional regulator"/>
    <property type="match status" value="1"/>
</dbReference>
<comment type="similarity">
    <text evidence="1">Belongs to the LysR transcriptional regulatory family.</text>
</comment>
<organism evidence="6 7">
    <name type="scientific">Amycolatopsis azurea DSM 43854</name>
    <dbReference type="NCBI Taxonomy" id="1238180"/>
    <lineage>
        <taxon>Bacteria</taxon>
        <taxon>Bacillati</taxon>
        <taxon>Actinomycetota</taxon>
        <taxon>Actinomycetes</taxon>
        <taxon>Pseudonocardiales</taxon>
        <taxon>Pseudonocardiaceae</taxon>
        <taxon>Amycolatopsis</taxon>
    </lineage>
</organism>
<evidence type="ECO:0000256" key="4">
    <source>
        <dbReference type="ARBA" id="ARBA00023163"/>
    </source>
</evidence>
<evidence type="ECO:0000313" key="7">
    <source>
        <dbReference type="Proteomes" id="UP000014137"/>
    </source>
</evidence>
<dbReference type="Gene3D" id="1.10.10.10">
    <property type="entry name" value="Winged helix-like DNA-binding domain superfamily/Winged helix DNA-binding domain"/>
    <property type="match status" value="1"/>
</dbReference>
<dbReference type="PRINTS" id="PR00039">
    <property type="entry name" value="HTHLYSR"/>
</dbReference>
<gene>
    <name evidence="6" type="ORF">C791_4225</name>
</gene>
<dbReference type="SUPFAM" id="SSF46785">
    <property type="entry name" value="Winged helix' DNA-binding domain"/>
    <property type="match status" value="1"/>
</dbReference>
<dbReference type="PROSITE" id="PS50931">
    <property type="entry name" value="HTH_LYSR"/>
    <property type="match status" value="1"/>
</dbReference>
<dbReference type="InterPro" id="IPR036390">
    <property type="entry name" value="WH_DNA-bd_sf"/>
</dbReference>
<dbReference type="InterPro" id="IPR005119">
    <property type="entry name" value="LysR_subst-bd"/>
</dbReference>
<dbReference type="PATRIC" id="fig|1238180.3.peg.687"/>
<dbReference type="AlphaFoldDB" id="M2QRX8"/>
<dbReference type="SUPFAM" id="SSF53850">
    <property type="entry name" value="Periplasmic binding protein-like II"/>
    <property type="match status" value="1"/>
</dbReference>
<sequence length="315" mass="34241">MPANTGFLVRLQSEPVTPELRQLRYFVAVAEDASFTKAARRLHIAQQSLSQQITVLERVLGARLLRRDSRGTRLTEIGALFLPEARAVLARNDEALSALDRAVRGEIGTLHLGFLTTTANYLLPPVVRAVRDRLPDLTLTTDDTQIAPLVAGLTDGRYDLIFTRPPLVDGFETRTLITEEVCAVVPEGHRLATEAGVKLADLADEPWVLTPRSSWEPWHRHYDDEFEAAGFTPRVVQRAATVQGLLGLVAAGIGVTRLARSSHSLRRSGVVFVPLVGETARTVVAWVPGNDKPALPGVLDIVSELAAGTDLTEAG</sequence>
<accession>M2QRX8</accession>
<evidence type="ECO:0000313" key="6">
    <source>
        <dbReference type="EMBL" id="EMD29376.1"/>
    </source>
</evidence>
<dbReference type="InterPro" id="IPR036388">
    <property type="entry name" value="WH-like_DNA-bd_sf"/>
</dbReference>
<evidence type="ECO:0000256" key="3">
    <source>
        <dbReference type="ARBA" id="ARBA00023125"/>
    </source>
</evidence>
<evidence type="ECO:0000259" key="5">
    <source>
        <dbReference type="PROSITE" id="PS50931"/>
    </source>
</evidence>